<evidence type="ECO:0000256" key="2">
    <source>
        <dbReference type="ARBA" id="ARBA00022679"/>
    </source>
</evidence>
<comment type="caution">
    <text evidence="6">The sequence shown here is derived from an EMBL/GenBank/DDBJ whole genome shotgun (WGS) entry which is preliminary data.</text>
</comment>
<protein>
    <recommendedName>
        <fullName evidence="5">ETFB lysine methyltransferase</fullName>
    </recommendedName>
    <alternativeName>
        <fullName evidence="4">Protein N-lysine methyltransferase METTL20</fullName>
    </alternativeName>
</protein>
<dbReference type="GO" id="GO:0032259">
    <property type="term" value="P:methylation"/>
    <property type="evidence" value="ECO:0007669"/>
    <property type="project" value="UniProtKB-KW"/>
</dbReference>
<dbReference type="SUPFAM" id="SSF53335">
    <property type="entry name" value="S-adenosyl-L-methionine-dependent methyltransferases"/>
    <property type="match status" value="1"/>
</dbReference>
<dbReference type="GO" id="GO:0008276">
    <property type="term" value="F:protein methyltransferase activity"/>
    <property type="evidence" value="ECO:0007669"/>
    <property type="project" value="TreeGrafter"/>
</dbReference>
<reference evidence="6" key="1">
    <citation type="submission" date="2023-01" db="EMBL/GenBank/DDBJ databases">
        <title>Metagenome sequencing of chrysophaentin producing Chrysophaeum taylorii.</title>
        <authorList>
            <person name="Davison J."/>
            <person name="Bewley C."/>
        </authorList>
    </citation>
    <scope>NUCLEOTIDE SEQUENCE</scope>
    <source>
        <strain evidence="6">NIES-1699</strain>
    </source>
</reference>
<evidence type="ECO:0000313" key="6">
    <source>
        <dbReference type="EMBL" id="KAJ8601291.1"/>
    </source>
</evidence>
<dbReference type="Proteomes" id="UP001230188">
    <property type="component" value="Unassembled WGS sequence"/>
</dbReference>
<keyword evidence="1" id="KW-0489">Methyltransferase</keyword>
<dbReference type="AlphaFoldDB" id="A0AAD7XK42"/>
<keyword evidence="2" id="KW-0808">Transferase</keyword>
<dbReference type="EMBL" id="JAQMWT010000440">
    <property type="protein sequence ID" value="KAJ8601291.1"/>
    <property type="molecule type" value="Genomic_DNA"/>
</dbReference>
<proteinExistence type="inferred from homology"/>
<accession>A0AAD7XK42</accession>
<dbReference type="PANTHER" id="PTHR43648">
    <property type="entry name" value="ELECTRON TRANSFER FLAVOPROTEIN BETA SUBUNIT LYSINE METHYLTRANSFERASE"/>
    <property type="match status" value="1"/>
</dbReference>
<evidence type="ECO:0000256" key="5">
    <source>
        <dbReference type="ARBA" id="ARBA00042266"/>
    </source>
</evidence>
<dbReference type="InterPro" id="IPR029063">
    <property type="entry name" value="SAM-dependent_MTases_sf"/>
</dbReference>
<evidence type="ECO:0000313" key="7">
    <source>
        <dbReference type="Proteomes" id="UP001230188"/>
    </source>
</evidence>
<gene>
    <name evidence="6" type="ORF">CTAYLR_007589</name>
</gene>
<dbReference type="CDD" id="cd02440">
    <property type="entry name" value="AdoMet_MTases"/>
    <property type="match status" value="1"/>
</dbReference>
<dbReference type="InterPro" id="IPR050078">
    <property type="entry name" value="Ribosomal_L11_MeTrfase_PrmA"/>
</dbReference>
<evidence type="ECO:0000256" key="1">
    <source>
        <dbReference type="ARBA" id="ARBA00022603"/>
    </source>
</evidence>
<dbReference type="Pfam" id="PF06325">
    <property type="entry name" value="PrmA"/>
    <property type="match status" value="1"/>
</dbReference>
<evidence type="ECO:0000256" key="3">
    <source>
        <dbReference type="ARBA" id="ARBA00037932"/>
    </source>
</evidence>
<name>A0AAD7XK42_9STRA</name>
<keyword evidence="7" id="KW-1185">Reference proteome</keyword>
<evidence type="ECO:0000256" key="4">
    <source>
        <dbReference type="ARBA" id="ARBA00041867"/>
    </source>
</evidence>
<sequence>MLWVIAAGIVRGGVHVVNEATTPLAPVQVVVDTRKAWGDGRHPSTALCLEWLSAQSLKGQSVLDMGCGTGVLAIAAAKLGAHRTVGVDIDDEVIEAATANARKNDVDLEVLHARGLVPGYESFDYVVANILVGQLSRPSMVASLALSAKSKLCLSGVRPGDQCDTLRRIYDPYFHFDDIKTMAAPRSETWGTWACLHATRRPTLDRDALLDAFSDAAAS</sequence>
<organism evidence="6 7">
    <name type="scientific">Chrysophaeum taylorii</name>
    <dbReference type="NCBI Taxonomy" id="2483200"/>
    <lineage>
        <taxon>Eukaryota</taxon>
        <taxon>Sar</taxon>
        <taxon>Stramenopiles</taxon>
        <taxon>Ochrophyta</taxon>
        <taxon>Pelagophyceae</taxon>
        <taxon>Pelagomonadales</taxon>
        <taxon>Pelagomonadaceae</taxon>
        <taxon>Chrysophaeum</taxon>
    </lineage>
</organism>
<comment type="similarity">
    <text evidence="3">Belongs to the methyltransferase superfamily. ETFBKMT family.</text>
</comment>
<dbReference type="PANTHER" id="PTHR43648:SF1">
    <property type="entry name" value="ELECTRON TRANSFER FLAVOPROTEIN BETA SUBUNIT LYSINE METHYLTRANSFERASE"/>
    <property type="match status" value="1"/>
</dbReference>
<dbReference type="Gene3D" id="3.40.50.150">
    <property type="entry name" value="Vaccinia Virus protein VP39"/>
    <property type="match status" value="1"/>
</dbReference>